<dbReference type="EMBL" id="ML978127">
    <property type="protein sequence ID" value="KAF2098020.1"/>
    <property type="molecule type" value="Genomic_DNA"/>
</dbReference>
<evidence type="ECO:0000313" key="1">
    <source>
        <dbReference type="EMBL" id="KAF2098020.1"/>
    </source>
</evidence>
<name>A0A9P4M5M9_9PEZI</name>
<evidence type="ECO:0000313" key="2">
    <source>
        <dbReference type="Proteomes" id="UP000799772"/>
    </source>
</evidence>
<reference evidence="1" key="1">
    <citation type="journal article" date="2020" name="Stud. Mycol.">
        <title>101 Dothideomycetes genomes: a test case for predicting lifestyles and emergence of pathogens.</title>
        <authorList>
            <person name="Haridas S."/>
            <person name="Albert R."/>
            <person name="Binder M."/>
            <person name="Bloem J."/>
            <person name="Labutti K."/>
            <person name="Salamov A."/>
            <person name="Andreopoulos B."/>
            <person name="Baker S."/>
            <person name="Barry K."/>
            <person name="Bills G."/>
            <person name="Bluhm B."/>
            <person name="Cannon C."/>
            <person name="Castanera R."/>
            <person name="Culley D."/>
            <person name="Daum C."/>
            <person name="Ezra D."/>
            <person name="Gonzalez J."/>
            <person name="Henrissat B."/>
            <person name="Kuo A."/>
            <person name="Liang C."/>
            <person name="Lipzen A."/>
            <person name="Lutzoni F."/>
            <person name="Magnuson J."/>
            <person name="Mondo S."/>
            <person name="Nolan M."/>
            <person name="Ohm R."/>
            <person name="Pangilinan J."/>
            <person name="Park H.-J."/>
            <person name="Ramirez L."/>
            <person name="Alfaro M."/>
            <person name="Sun H."/>
            <person name="Tritt A."/>
            <person name="Yoshinaga Y."/>
            <person name="Zwiers L.-H."/>
            <person name="Turgeon B."/>
            <person name="Goodwin S."/>
            <person name="Spatafora J."/>
            <person name="Crous P."/>
            <person name="Grigoriev I."/>
        </authorList>
    </citation>
    <scope>NUCLEOTIDE SEQUENCE</scope>
    <source>
        <strain evidence="1">CBS 133067</strain>
    </source>
</reference>
<gene>
    <name evidence="1" type="ORF">NA57DRAFT_57190</name>
</gene>
<accession>A0A9P4M5M9</accession>
<dbReference type="Proteomes" id="UP000799772">
    <property type="component" value="Unassembled WGS sequence"/>
</dbReference>
<organism evidence="1 2">
    <name type="scientific">Rhizodiscina lignyota</name>
    <dbReference type="NCBI Taxonomy" id="1504668"/>
    <lineage>
        <taxon>Eukaryota</taxon>
        <taxon>Fungi</taxon>
        <taxon>Dikarya</taxon>
        <taxon>Ascomycota</taxon>
        <taxon>Pezizomycotina</taxon>
        <taxon>Dothideomycetes</taxon>
        <taxon>Pleosporomycetidae</taxon>
        <taxon>Aulographales</taxon>
        <taxon>Rhizodiscinaceae</taxon>
        <taxon>Rhizodiscina</taxon>
    </lineage>
</organism>
<dbReference type="AlphaFoldDB" id="A0A9P4M5M9"/>
<sequence length="187" mass="20516">MTRVLLSQSDVQRPSSVVPMRVADMEAPSRRLIGGDVAGLFYFRFSRESGGGRFRLSCHLCDSGILKQYRGAERELEQRDVVISGALAAEVQVAVCVVPCRKGQRRFTLLAGGSEEWRVRVRNEHGQGEPGGAWPPARFGASGREATVVTRFARIPTSWEAGHCAHVKYRMLPQLINGHGTLEAQAG</sequence>
<proteinExistence type="predicted"/>
<comment type="caution">
    <text evidence="1">The sequence shown here is derived from an EMBL/GenBank/DDBJ whole genome shotgun (WGS) entry which is preliminary data.</text>
</comment>
<keyword evidence="2" id="KW-1185">Reference proteome</keyword>
<protein>
    <submittedName>
        <fullName evidence="1">Uncharacterized protein</fullName>
    </submittedName>
</protein>